<gene>
    <name evidence="3" type="ORF">DEO72_LG5g580</name>
</gene>
<name>A0A4D6LXA6_VIGUN</name>
<keyword evidence="4" id="KW-1185">Reference proteome</keyword>
<evidence type="ECO:0000256" key="2">
    <source>
        <dbReference type="SAM" id="MobiDB-lite"/>
    </source>
</evidence>
<dbReference type="EMBL" id="CP039349">
    <property type="protein sequence ID" value="QCD92514.1"/>
    <property type="molecule type" value="Genomic_DNA"/>
</dbReference>
<feature type="compositionally biased region" description="Acidic residues" evidence="2">
    <location>
        <begin position="1"/>
        <end position="10"/>
    </location>
</feature>
<accession>A0A4D6LXA6</accession>
<evidence type="ECO:0000313" key="4">
    <source>
        <dbReference type="Proteomes" id="UP000501690"/>
    </source>
</evidence>
<reference evidence="3 4" key="1">
    <citation type="submission" date="2019-04" db="EMBL/GenBank/DDBJ databases">
        <title>An improved genome assembly and genetic linkage map for asparagus bean, Vigna unguiculata ssp. sesquipedialis.</title>
        <authorList>
            <person name="Xia Q."/>
            <person name="Zhang R."/>
            <person name="Dong Y."/>
        </authorList>
    </citation>
    <scope>NUCLEOTIDE SEQUENCE [LARGE SCALE GENOMIC DNA]</scope>
    <source>
        <tissue evidence="3">Leaf</tissue>
    </source>
</reference>
<keyword evidence="1" id="KW-0175">Coiled coil</keyword>
<organism evidence="3 4">
    <name type="scientific">Vigna unguiculata</name>
    <name type="common">Cowpea</name>
    <dbReference type="NCBI Taxonomy" id="3917"/>
    <lineage>
        <taxon>Eukaryota</taxon>
        <taxon>Viridiplantae</taxon>
        <taxon>Streptophyta</taxon>
        <taxon>Embryophyta</taxon>
        <taxon>Tracheophyta</taxon>
        <taxon>Spermatophyta</taxon>
        <taxon>Magnoliopsida</taxon>
        <taxon>eudicotyledons</taxon>
        <taxon>Gunneridae</taxon>
        <taxon>Pentapetalae</taxon>
        <taxon>rosids</taxon>
        <taxon>fabids</taxon>
        <taxon>Fabales</taxon>
        <taxon>Fabaceae</taxon>
        <taxon>Papilionoideae</taxon>
        <taxon>50 kb inversion clade</taxon>
        <taxon>NPAAA clade</taxon>
        <taxon>indigoferoid/millettioid clade</taxon>
        <taxon>Phaseoleae</taxon>
        <taxon>Vigna</taxon>
    </lineage>
</organism>
<proteinExistence type="predicted"/>
<feature type="coiled-coil region" evidence="1">
    <location>
        <begin position="149"/>
        <end position="204"/>
    </location>
</feature>
<evidence type="ECO:0000256" key="1">
    <source>
        <dbReference type="SAM" id="Coils"/>
    </source>
</evidence>
<protein>
    <submittedName>
        <fullName evidence="3">Uncharacterized protein</fullName>
    </submittedName>
</protein>
<sequence>MSEKEDDDVETGAPDTEAMVDQPTGSEQTPLEISLKRKCFEGKNAISLSDEEAHKEASTEHSWLGKHAPVIAKGDNWDSTNQGKAFGKGASFWDSTFSHSTHNRAHNLLDVDLIELSKYSAVDLSIGLQNYLNKATALAYMSEMKAKEARANKRSKKETDCELERLKAEIIELKDANAKANEKLLKAEAEIQAEKEAMTIAKDEYASALNTWEEEKKELLDYEVTLKTEVAKSFQNGFQAALEQARVIAPSIDFSTANPWKFVLNGAIIG</sequence>
<feature type="region of interest" description="Disordered" evidence="2">
    <location>
        <begin position="1"/>
        <end position="31"/>
    </location>
</feature>
<dbReference type="OrthoDB" id="5585087at2759"/>
<dbReference type="Gramene" id="Vigun04g045300.2.v1.2">
    <property type="protein sequence ID" value="Vigun04g045300.2.v1.2.CDS.1"/>
    <property type="gene ID" value="Vigun04g045300.v1.2"/>
</dbReference>
<dbReference type="AlphaFoldDB" id="A0A4D6LXA6"/>
<evidence type="ECO:0000313" key="3">
    <source>
        <dbReference type="EMBL" id="QCD92514.1"/>
    </source>
</evidence>
<dbReference type="Proteomes" id="UP000501690">
    <property type="component" value="Linkage Group LG5"/>
</dbReference>